<dbReference type="Proteomes" id="UP000182945">
    <property type="component" value="Chromosome"/>
</dbReference>
<evidence type="ECO:0000313" key="1">
    <source>
        <dbReference type="EMBL" id="APC47593.1"/>
    </source>
</evidence>
<protein>
    <submittedName>
        <fullName evidence="1">Isochorismatase</fullName>
    </submittedName>
</protein>
<dbReference type="RefSeq" id="WP_060678636.1">
    <property type="nucleotide sequence ID" value="NZ_CP017962.1"/>
</dbReference>
<dbReference type="AlphaFoldDB" id="A0AAC9IXU7"/>
<accession>A0AAC9IXU7</accession>
<sequence length="157" mass="17999">MIDLKEAYTPRPISFLELWEYEGWKMKVYGISSTGDYPRKKLVERAKETAMDILPVPSVTNTHYGAGFIGVHEGEGASFIFIDWWTNENELMHHVYVGPHEEPGNFEYVTPKGLIACCWDLKVLSFERDSWVDQILNNPTGAPDIEGYLNCRLNELV</sequence>
<organism evidence="1 2">
    <name type="scientific">Virgibacillus halodenitrificans</name>
    <name type="common">Bacillus halodenitrificans</name>
    <dbReference type="NCBI Taxonomy" id="1482"/>
    <lineage>
        <taxon>Bacteria</taxon>
        <taxon>Bacillati</taxon>
        <taxon>Bacillota</taxon>
        <taxon>Bacilli</taxon>
        <taxon>Bacillales</taxon>
        <taxon>Bacillaceae</taxon>
        <taxon>Virgibacillus</taxon>
    </lineage>
</organism>
<evidence type="ECO:0000313" key="2">
    <source>
        <dbReference type="Proteomes" id="UP000182945"/>
    </source>
</evidence>
<name>A0AAC9IXU7_VIRHA</name>
<dbReference type="GeneID" id="71513774"/>
<gene>
    <name evidence="1" type="ORF">BME96_05160</name>
</gene>
<proteinExistence type="predicted"/>
<dbReference type="EMBL" id="CP017962">
    <property type="protein sequence ID" value="APC47593.1"/>
    <property type="molecule type" value="Genomic_DNA"/>
</dbReference>
<reference evidence="1 2" key="1">
    <citation type="submission" date="2016-11" db="EMBL/GenBank/DDBJ databases">
        <title>Complete genome sequencing of Virgibacillus halodenitrificans PDB-F2.</title>
        <authorList>
            <person name="Sun Z."/>
            <person name="Zhou Y."/>
            <person name="Li H."/>
        </authorList>
    </citation>
    <scope>NUCLEOTIDE SEQUENCE [LARGE SCALE GENOMIC DNA]</scope>
    <source>
        <strain evidence="1 2">PDB-F2</strain>
    </source>
</reference>
<dbReference type="KEGG" id="vhl:BME96_05160"/>